<proteinExistence type="predicted"/>
<dbReference type="EMBL" id="CP012752">
    <property type="protein sequence ID" value="ALG12371.1"/>
    <property type="molecule type" value="Genomic_DNA"/>
</dbReference>
<keyword evidence="1" id="KW-0812">Transmembrane</keyword>
<dbReference type="AlphaFoldDB" id="A0A0N9HYG2"/>
<protein>
    <submittedName>
        <fullName evidence="2">Uncharacterized protein</fullName>
    </submittedName>
</protein>
<accession>A0A0N9HYG2</accession>
<name>A0A0N9HYG2_9PSEU</name>
<keyword evidence="1" id="KW-0472">Membrane</keyword>
<dbReference type="KEGG" id="kphy:AOZ06_40855"/>
<feature type="transmembrane region" description="Helical" evidence="1">
    <location>
        <begin position="160"/>
        <end position="179"/>
    </location>
</feature>
<evidence type="ECO:0000256" key="1">
    <source>
        <dbReference type="SAM" id="Phobius"/>
    </source>
</evidence>
<organism evidence="2 3">
    <name type="scientific">Kibdelosporangium phytohabitans</name>
    <dbReference type="NCBI Taxonomy" id="860235"/>
    <lineage>
        <taxon>Bacteria</taxon>
        <taxon>Bacillati</taxon>
        <taxon>Actinomycetota</taxon>
        <taxon>Actinomycetes</taxon>
        <taxon>Pseudonocardiales</taxon>
        <taxon>Pseudonocardiaceae</taxon>
        <taxon>Kibdelosporangium</taxon>
    </lineage>
</organism>
<sequence>MAACTLDHQVTDQDRYVQAVTPIAADPAVRQELADRVTDAIAAKLTPGDLRLPDRVQQALHSGVTKFVDSDDFRSGWVSANRTVQPEVVTMLRGEQSSLRIVDDTVVLDLGVVSDRVKARLVADDVPFADRLPHVDAYVPLFSRPAIRQAIPSFALVQDLSAILPIVAAALIVAGLALSARRRRTLIAAGAGLAVSGLAVLVYQWISRSQLISRSQSPELTRAFYEAFTGNLPVLLWVLLGAGLVAVLVGVVVRPKSTATNPHGRNVQGA</sequence>
<feature type="transmembrane region" description="Helical" evidence="1">
    <location>
        <begin position="186"/>
        <end position="206"/>
    </location>
</feature>
<keyword evidence="3" id="KW-1185">Reference proteome</keyword>
<evidence type="ECO:0000313" key="3">
    <source>
        <dbReference type="Proteomes" id="UP000063699"/>
    </source>
</evidence>
<keyword evidence="1" id="KW-1133">Transmembrane helix</keyword>
<dbReference type="STRING" id="860235.AOZ06_40855"/>
<reference evidence="2 3" key="1">
    <citation type="submission" date="2015-07" db="EMBL/GenBank/DDBJ databases">
        <title>Genome sequencing of Kibdelosporangium phytohabitans.</title>
        <authorList>
            <person name="Qin S."/>
            <person name="Xing K."/>
        </authorList>
    </citation>
    <scope>NUCLEOTIDE SEQUENCE [LARGE SCALE GENOMIC DNA]</scope>
    <source>
        <strain evidence="2 3">KLBMP1111</strain>
    </source>
</reference>
<dbReference type="Proteomes" id="UP000063699">
    <property type="component" value="Chromosome"/>
</dbReference>
<gene>
    <name evidence="2" type="ORF">AOZ06_40855</name>
</gene>
<evidence type="ECO:0000313" key="2">
    <source>
        <dbReference type="EMBL" id="ALG12371.1"/>
    </source>
</evidence>
<feature type="transmembrane region" description="Helical" evidence="1">
    <location>
        <begin position="234"/>
        <end position="253"/>
    </location>
</feature>